<accession>A0A8J2SAY4</accession>
<dbReference type="Proteomes" id="UP000789595">
    <property type="component" value="Unassembled WGS sequence"/>
</dbReference>
<evidence type="ECO:0000313" key="2">
    <source>
        <dbReference type="Proteomes" id="UP000789595"/>
    </source>
</evidence>
<gene>
    <name evidence="1" type="ORF">PECAL_1P04460</name>
</gene>
<evidence type="ECO:0000313" key="1">
    <source>
        <dbReference type="EMBL" id="CAH0364094.1"/>
    </source>
</evidence>
<keyword evidence="2" id="KW-1185">Reference proteome</keyword>
<comment type="caution">
    <text evidence="1">The sequence shown here is derived from an EMBL/GenBank/DDBJ whole genome shotgun (WGS) entry which is preliminary data.</text>
</comment>
<protein>
    <submittedName>
        <fullName evidence="1">Uncharacterized protein</fullName>
    </submittedName>
</protein>
<name>A0A8J2SAY4_9STRA</name>
<dbReference type="EMBL" id="CAKKNE010000001">
    <property type="protein sequence ID" value="CAH0364094.1"/>
    <property type="molecule type" value="Genomic_DNA"/>
</dbReference>
<sequence>MSSLDLERLMADLIPKLTPTKRRELRYLVRGLRTRKEIGGIPSVSAALVARAPALVGAHLWRACIDKQRREPEPRPAFLNDVPDDVFKIIARFAAAAKATRDAPDGLRALFLSHRRGRNVAPWREALRDVGVSFRAGVRTRHVRRVYLHLGRARLLWEGAARPTEETGLAALLARGLRTDTIFPINHKKCHFTGLDMTYLNSRRIKGPKLWRDPVPWRRYHRAFFEFGGDRWDIRLERKRLMRLRCMRENTGSSSDEADFDDDDDELCLTVQKMPFEACRPTCNCAYDFPLRVAVLGSTGRWEHRMEWNAVSGCWFSRGLGGWDEWVRAVDKAEAVGSEEPVRLLVTAPEDSGFAPPPFRITS</sequence>
<reference evidence="1" key="1">
    <citation type="submission" date="2021-11" db="EMBL/GenBank/DDBJ databases">
        <authorList>
            <consortium name="Genoscope - CEA"/>
            <person name="William W."/>
        </authorList>
    </citation>
    <scope>NUCLEOTIDE SEQUENCE</scope>
</reference>
<dbReference type="AlphaFoldDB" id="A0A8J2SAY4"/>
<organism evidence="1 2">
    <name type="scientific">Pelagomonas calceolata</name>
    <dbReference type="NCBI Taxonomy" id="35677"/>
    <lineage>
        <taxon>Eukaryota</taxon>
        <taxon>Sar</taxon>
        <taxon>Stramenopiles</taxon>
        <taxon>Ochrophyta</taxon>
        <taxon>Pelagophyceae</taxon>
        <taxon>Pelagomonadales</taxon>
        <taxon>Pelagomonadaceae</taxon>
        <taxon>Pelagomonas</taxon>
    </lineage>
</organism>
<proteinExistence type="predicted"/>